<dbReference type="Gene3D" id="3.40.50.1580">
    <property type="entry name" value="Nucleoside phosphorylase domain"/>
    <property type="match status" value="1"/>
</dbReference>
<dbReference type="InterPro" id="IPR056884">
    <property type="entry name" value="NPHP3-like_N"/>
</dbReference>
<dbReference type="InterPro" id="IPR053137">
    <property type="entry name" value="NLR-like"/>
</dbReference>
<dbReference type="PANTHER" id="PTHR46082">
    <property type="entry name" value="ATP/GTP-BINDING PROTEIN-RELATED"/>
    <property type="match status" value="1"/>
</dbReference>
<proteinExistence type="predicted"/>
<dbReference type="Pfam" id="PF24883">
    <property type="entry name" value="NPHP3_N"/>
    <property type="match status" value="1"/>
</dbReference>
<reference evidence="6 7" key="1">
    <citation type="journal article" date="2018" name="Sci. Rep.">
        <title>Comparative genomics provides insights into the lifestyle and reveals functional heterogeneity of dark septate endophytic fungi.</title>
        <authorList>
            <person name="Knapp D.G."/>
            <person name="Nemeth J.B."/>
            <person name="Barry K."/>
            <person name="Hainaut M."/>
            <person name="Henrissat B."/>
            <person name="Johnson J."/>
            <person name="Kuo A."/>
            <person name="Lim J.H.P."/>
            <person name="Lipzen A."/>
            <person name="Nolan M."/>
            <person name="Ohm R.A."/>
            <person name="Tamas L."/>
            <person name="Grigoriev I.V."/>
            <person name="Spatafora J.W."/>
            <person name="Nagy L.G."/>
            <person name="Kovacs G.M."/>
        </authorList>
    </citation>
    <scope>NUCLEOTIDE SEQUENCE [LARGE SCALE GENOMIC DNA]</scope>
    <source>
        <strain evidence="6 7">DSE2036</strain>
    </source>
</reference>
<name>A0A2V1DMY5_9PLEO</name>
<feature type="domain" description="Nucleoside phosphorylase" evidence="3">
    <location>
        <begin position="13"/>
        <end position="282"/>
    </location>
</feature>
<dbReference type="SUPFAM" id="SSF52540">
    <property type="entry name" value="P-loop containing nucleoside triphosphate hydrolases"/>
    <property type="match status" value="1"/>
</dbReference>
<evidence type="ECO:0000256" key="1">
    <source>
        <dbReference type="ARBA" id="ARBA00022737"/>
    </source>
</evidence>
<protein>
    <submittedName>
        <fullName evidence="6">Purine and uridine phosphorylase</fullName>
    </submittedName>
</protein>
<dbReference type="AlphaFoldDB" id="A0A2V1DMY5"/>
<dbReference type="Gene3D" id="3.40.50.300">
    <property type="entry name" value="P-loop containing nucleotide triphosphate hydrolases"/>
    <property type="match status" value="1"/>
</dbReference>
<feature type="repeat" description="ANK" evidence="2">
    <location>
        <begin position="835"/>
        <end position="867"/>
    </location>
</feature>
<evidence type="ECO:0000259" key="4">
    <source>
        <dbReference type="Pfam" id="PF22939"/>
    </source>
</evidence>
<feature type="repeat" description="ANK" evidence="2">
    <location>
        <begin position="802"/>
        <end position="834"/>
    </location>
</feature>
<dbReference type="InterPro" id="IPR035994">
    <property type="entry name" value="Nucleoside_phosphorylase_sf"/>
</dbReference>
<evidence type="ECO:0000313" key="6">
    <source>
        <dbReference type="EMBL" id="PVH99572.1"/>
    </source>
</evidence>
<dbReference type="Gene3D" id="1.25.40.20">
    <property type="entry name" value="Ankyrin repeat-containing domain"/>
    <property type="match status" value="1"/>
</dbReference>
<dbReference type="InterPro" id="IPR000845">
    <property type="entry name" value="Nucleoside_phosphorylase_d"/>
</dbReference>
<evidence type="ECO:0000259" key="3">
    <source>
        <dbReference type="Pfam" id="PF01048"/>
    </source>
</evidence>
<keyword evidence="7" id="KW-1185">Reference proteome</keyword>
<feature type="domain" description="Nephrocystin 3-like N-terminal" evidence="5">
    <location>
        <begin position="345"/>
        <end position="510"/>
    </location>
</feature>
<dbReference type="SUPFAM" id="SSF48403">
    <property type="entry name" value="Ankyrin repeat"/>
    <property type="match status" value="1"/>
</dbReference>
<organism evidence="6 7">
    <name type="scientific">Periconia macrospinosa</name>
    <dbReference type="NCBI Taxonomy" id="97972"/>
    <lineage>
        <taxon>Eukaryota</taxon>
        <taxon>Fungi</taxon>
        <taxon>Dikarya</taxon>
        <taxon>Ascomycota</taxon>
        <taxon>Pezizomycotina</taxon>
        <taxon>Dothideomycetes</taxon>
        <taxon>Pleosporomycetidae</taxon>
        <taxon>Pleosporales</taxon>
        <taxon>Massarineae</taxon>
        <taxon>Periconiaceae</taxon>
        <taxon>Periconia</taxon>
    </lineage>
</organism>
<dbReference type="PROSITE" id="PS50297">
    <property type="entry name" value="ANK_REP_REGION"/>
    <property type="match status" value="2"/>
</dbReference>
<dbReference type="GO" id="GO:0003824">
    <property type="term" value="F:catalytic activity"/>
    <property type="evidence" value="ECO:0007669"/>
    <property type="project" value="InterPro"/>
</dbReference>
<dbReference type="SMART" id="SM00248">
    <property type="entry name" value="ANK"/>
    <property type="match status" value="3"/>
</dbReference>
<dbReference type="InterPro" id="IPR027417">
    <property type="entry name" value="P-loop_NTPase"/>
</dbReference>
<dbReference type="Proteomes" id="UP000244855">
    <property type="component" value="Unassembled WGS sequence"/>
</dbReference>
<dbReference type="GO" id="GO:0009116">
    <property type="term" value="P:nucleoside metabolic process"/>
    <property type="evidence" value="ECO:0007669"/>
    <property type="project" value="InterPro"/>
</dbReference>
<dbReference type="PROSITE" id="PS50088">
    <property type="entry name" value="ANK_REPEAT"/>
    <property type="match status" value="3"/>
</dbReference>
<dbReference type="STRING" id="97972.A0A2V1DMY5"/>
<dbReference type="OrthoDB" id="195446at2759"/>
<dbReference type="Pfam" id="PF22939">
    <property type="entry name" value="WHD_GPIID"/>
    <property type="match status" value="1"/>
</dbReference>
<dbReference type="PANTHER" id="PTHR46082:SF11">
    <property type="entry name" value="AAA+ ATPASE DOMAIN-CONTAINING PROTEIN-RELATED"/>
    <property type="match status" value="1"/>
</dbReference>
<dbReference type="InterPro" id="IPR036770">
    <property type="entry name" value="Ankyrin_rpt-contain_sf"/>
</dbReference>
<dbReference type="InterPro" id="IPR002110">
    <property type="entry name" value="Ankyrin_rpt"/>
</dbReference>
<accession>A0A2V1DMY5</accession>
<evidence type="ECO:0000313" key="7">
    <source>
        <dbReference type="Proteomes" id="UP000244855"/>
    </source>
</evidence>
<keyword evidence="2" id="KW-0040">ANK repeat</keyword>
<evidence type="ECO:0000256" key="2">
    <source>
        <dbReference type="PROSITE-ProRule" id="PRU00023"/>
    </source>
</evidence>
<dbReference type="EMBL" id="KZ805390">
    <property type="protein sequence ID" value="PVH99572.1"/>
    <property type="molecule type" value="Genomic_DNA"/>
</dbReference>
<feature type="repeat" description="ANK" evidence="2">
    <location>
        <begin position="868"/>
        <end position="894"/>
    </location>
</feature>
<feature type="domain" description="GPI inositol-deacylase winged helix" evidence="4">
    <location>
        <begin position="617"/>
        <end position="698"/>
    </location>
</feature>
<gene>
    <name evidence="6" type="ORF">DM02DRAFT_564448</name>
</gene>
<dbReference type="InterPro" id="IPR054471">
    <property type="entry name" value="GPIID_WHD"/>
</dbReference>
<feature type="non-terminal residue" evidence="6">
    <location>
        <position position="894"/>
    </location>
</feature>
<dbReference type="SUPFAM" id="SSF53167">
    <property type="entry name" value="Purine and uridine phosphorylases"/>
    <property type="match status" value="1"/>
</dbReference>
<evidence type="ECO:0000259" key="5">
    <source>
        <dbReference type="Pfam" id="PF24883"/>
    </source>
</evidence>
<dbReference type="Pfam" id="PF01048">
    <property type="entry name" value="PNP_UDP_1"/>
    <property type="match status" value="1"/>
</dbReference>
<sequence>MSELAHKDYTVGWVCALPKEQTAATAMLDTKHTDLPKPPNDPNAYTLGSVGEHNVVIACLPKGKIGNNPAATVAAWMISTFPSIKFGLVVGIGGGVPPKVRLGDVVVSTPVANFPGVVQWDSGKTKEGGDFERTGALNNPPNALLSALTKLETEHDLRGSKIPEYLEELKEKWPRLASKYLKSDSLNDVLFKADYSHPRDMSVHYGLIASGNQVIKDATFRDKLNQDLGAHVLCFEMEAAGLMNSFPCIIIRGICDYADSHKNKDWQEHAAVVAAAFAKELLQYVQPSDVDGERPIKDILGHVLSSTTTLRSRMEQEKDAKILDWLTPIDYGLQHSDYLKRRQPGTGQWFLDSKEFQTWLGGDKQTLFCPGIPGAGKTILTSVVVNDLITRFHSNPEVGIAYIYFNFRQRETQKLGDILASLLKQLSQGRSSLPHSVRALYGRHEKRRTRPLLDEISSSLRSVAALYSRVFIVVDALDECQSSEGCRTRFLSEICKLQTETRANILATSRYILDITESFEESASLDIRARDEDVRSFLEKRITESGRRSLKACSEEIKSEIIKSVGGMFLLAELHFASLQWKMSHKDIRTALRELPTGAQAYEHAYKATMERIKGQAREAEELAMQVLSWVTCAKRPLRRSELRHALGVEMGNLKLDEENIPEIEDVVSVCAGLVTVDEESSIIRLVHYTTQEYFEQTQLSWFPEAQRNIASVCVTYLSFNTFESGVCSTVEELEARLQLNTLYDYAARHWAHHVRASSAETEDLILSFLMDYKKVSSCNQAMTAPVIVSKEYFGYSQWKPKITTGLHLAAYFGLGSTITELLNRGLHLDYKDNHGWTPLAHAVKNGHEVVAKQLMEKGAAPNVVDPARFSLLVWAAQNGQLEVVKMLIEKGAD</sequence>
<keyword evidence="1" id="KW-0677">Repeat</keyword>
<dbReference type="Pfam" id="PF12796">
    <property type="entry name" value="Ank_2"/>
    <property type="match status" value="1"/>
</dbReference>